<feature type="domain" description="Protein kinase" evidence="7">
    <location>
        <begin position="76"/>
        <end position="433"/>
    </location>
</feature>
<evidence type="ECO:0000313" key="9">
    <source>
        <dbReference type="Proteomes" id="UP001516023"/>
    </source>
</evidence>
<dbReference type="EMBL" id="JABMIG020000237">
    <property type="protein sequence ID" value="KAL3784410.1"/>
    <property type="molecule type" value="Genomic_DNA"/>
</dbReference>
<keyword evidence="3" id="KW-0547">Nucleotide-binding</keyword>
<keyword evidence="1" id="KW-0723">Serine/threonine-protein kinase</keyword>
<evidence type="ECO:0000259" key="7">
    <source>
        <dbReference type="PROSITE" id="PS50011"/>
    </source>
</evidence>
<dbReference type="Proteomes" id="UP001516023">
    <property type="component" value="Unassembled WGS sequence"/>
</dbReference>
<dbReference type="Gene3D" id="3.30.200.20">
    <property type="entry name" value="Phosphorylase Kinase, domain 1"/>
    <property type="match status" value="1"/>
</dbReference>
<dbReference type="GO" id="GO:0005524">
    <property type="term" value="F:ATP binding"/>
    <property type="evidence" value="ECO:0007669"/>
    <property type="project" value="UniProtKB-KW"/>
</dbReference>
<evidence type="ECO:0000256" key="4">
    <source>
        <dbReference type="ARBA" id="ARBA00022777"/>
    </source>
</evidence>
<dbReference type="InterPro" id="IPR008271">
    <property type="entry name" value="Ser/Thr_kinase_AS"/>
</dbReference>
<keyword evidence="4" id="KW-0418">Kinase</keyword>
<dbReference type="PROSITE" id="PS00108">
    <property type="entry name" value="PROTEIN_KINASE_ST"/>
    <property type="match status" value="1"/>
</dbReference>
<evidence type="ECO:0000313" key="8">
    <source>
        <dbReference type="EMBL" id="KAL3784410.1"/>
    </source>
</evidence>
<dbReference type="PROSITE" id="PS50011">
    <property type="entry name" value="PROTEIN_KINASE_DOM"/>
    <property type="match status" value="1"/>
</dbReference>
<evidence type="ECO:0000256" key="6">
    <source>
        <dbReference type="SAM" id="MobiDB-lite"/>
    </source>
</evidence>
<comment type="caution">
    <text evidence="8">The sequence shown here is derived from an EMBL/GenBank/DDBJ whole genome shotgun (WGS) entry which is preliminary data.</text>
</comment>
<keyword evidence="5" id="KW-0067">ATP-binding</keyword>
<dbReference type="InterPro" id="IPR000719">
    <property type="entry name" value="Prot_kinase_dom"/>
</dbReference>
<evidence type="ECO:0000256" key="5">
    <source>
        <dbReference type="ARBA" id="ARBA00022840"/>
    </source>
</evidence>
<reference evidence="8 9" key="1">
    <citation type="journal article" date="2020" name="G3 (Bethesda)">
        <title>Improved Reference Genome for Cyclotella cryptica CCMP332, a Model for Cell Wall Morphogenesis, Salinity Adaptation, and Lipid Production in Diatoms (Bacillariophyta).</title>
        <authorList>
            <person name="Roberts W.R."/>
            <person name="Downey K.M."/>
            <person name="Ruck E.C."/>
            <person name="Traller J.C."/>
            <person name="Alverson A.J."/>
        </authorList>
    </citation>
    <scope>NUCLEOTIDE SEQUENCE [LARGE SCALE GENOMIC DNA]</scope>
    <source>
        <strain evidence="8 9">CCMP332</strain>
    </source>
</reference>
<keyword evidence="9" id="KW-1185">Reference proteome</keyword>
<protein>
    <recommendedName>
        <fullName evidence="7">Protein kinase domain-containing protein</fullName>
    </recommendedName>
</protein>
<name>A0ABD3PDF7_9STRA</name>
<evidence type="ECO:0000256" key="1">
    <source>
        <dbReference type="ARBA" id="ARBA00022527"/>
    </source>
</evidence>
<accession>A0ABD3PDF7</accession>
<dbReference type="PANTHER" id="PTHR24351">
    <property type="entry name" value="RIBOSOMAL PROTEIN S6 KINASE"/>
    <property type="match status" value="1"/>
</dbReference>
<dbReference type="AlphaFoldDB" id="A0ABD3PDF7"/>
<dbReference type="InterPro" id="IPR011009">
    <property type="entry name" value="Kinase-like_dom_sf"/>
</dbReference>
<dbReference type="SMART" id="SM00220">
    <property type="entry name" value="S_TKc"/>
    <property type="match status" value="1"/>
</dbReference>
<dbReference type="GO" id="GO:0004674">
    <property type="term" value="F:protein serine/threonine kinase activity"/>
    <property type="evidence" value="ECO:0007669"/>
    <property type="project" value="UniProtKB-KW"/>
</dbReference>
<feature type="region of interest" description="Disordered" evidence="6">
    <location>
        <begin position="24"/>
        <end position="44"/>
    </location>
</feature>
<dbReference type="SUPFAM" id="SSF56112">
    <property type="entry name" value="Protein kinase-like (PK-like)"/>
    <property type="match status" value="1"/>
</dbReference>
<proteinExistence type="predicted"/>
<dbReference type="Pfam" id="PF00069">
    <property type="entry name" value="Pkinase"/>
    <property type="match status" value="2"/>
</dbReference>
<gene>
    <name evidence="8" type="ORF">HJC23_001294</name>
</gene>
<sequence>MGSAVSVGCKPDKARDFNSVVTRHTISQQRDSAAPKSESTEPDDSYNYKLYQVIDEGRFQIKTVNKKIPAIDEDGFQVLHLVDTGGFGFVFKAIRNVTRQTYALKVQPMEFMTHLTRAGGTRPVTKNTLHVERNALVECRGHPFIVRLEYAFCTKLYAVLAMEYIQGGTLSRLITSFGTLPSAVAKIYTAEIALAIDYMHSKGIIYRDVKPSNVLICVSFLDGHTKITDFGLAGSLVAGKEPVNPQESMLETTSSNEHAHCLSCDEESISSEEPEISKDETDTVQCNIKRVRRRTLCGTAGFRPPEQVGERFVDYYRRSGYDEKADYFSLGVTTFTMVAGRRPFPSRKEITQSVTGISSPSPSGRRSSITGVSALEMAAIRKGMRDIEFKCLMSEVSYPENLEHDGKEVIMALLERNPNERPHLESLKAHRWFSGIEFNPLHLKQVSMPEWITYHAAIESNPKKVRRSSTASHRKPKKDVTVSLFIKDICAEMIDIGSKVDAECAVTRWTTSPSPQTLKLFQGWEFVSEEANAKEINAVKQNRQIGFMSRVRSRRGTTFI</sequence>
<organism evidence="8 9">
    <name type="scientific">Cyclotella cryptica</name>
    <dbReference type="NCBI Taxonomy" id="29204"/>
    <lineage>
        <taxon>Eukaryota</taxon>
        <taxon>Sar</taxon>
        <taxon>Stramenopiles</taxon>
        <taxon>Ochrophyta</taxon>
        <taxon>Bacillariophyta</taxon>
        <taxon>Coscinodiscophyceae</taxon>
        <taxon>Thalassiosirophycidae</taxon>
        <taxon>Stephanodiscales</taxon>
        <taxon>Stephanodiscaceae</taxon>
        <taxon>Cyclotella</taxon>
    </lineage>
</organism>
<evidence type="ECO:0000256" key="2">
    <source>
        <dbReference type="ARBA" id="ARBA00022679"/>
    </source>
</evidence>
<evidence type="ECO:0000256" key="3">
    <source>
        <dbReference type="ARBA" id="ARBA00022741"/>
    </source>
</evidence>
<keyword evidence="2" id="KW-0808">Transferase</keyword>
<dbReference type="Gene3D" id="1.10.510.10">
    <property type="entry name" value="Transferase(Phosphotransferase) domain 1"/>
    <property type="match status" value="3"/>
</dbReference>